<gene>
    <name evidence="1" type="ORF">ACFOZY_03160</name>
</gene>
<evidence type="ECO:0000313" key="2">
    <source>
        <dbReference type="Proteomes" id="UP001595817"/>
    </source>
</evidence>
<dbReference type="EMBL" id="JBHSEC010000002">
    <property type="protein sequence ID" value="MFC4409432.1"/>
    <property type="molecule type" value="Genomic_DNA"/>
</dbReference>
<organism evidence="1 2">
    <name type="scientific">Chungangia koreensis</name>
    <dbReference type="NCBI Taxonomy" id="752657"/>
    <lineage>
        <taxon>Bacteria</taxon>
        <taxon>Bacillati</taxon>
        <taxon>Bacillota</taxon>
        <taxon>Bacilli</taxon>
        <taxon>Lactobacillales</taxon>
        <taxon>Chungangia</taxon>
    </lineage>
</organism>
<protein>
    <submittedName>
        <fullName evidence="1">Uncharacterized protein</fullName>
    </submittedName>
</protein>
<dbReference type="RefSeq" id="WP_378152160.1">
    <property type="nucleotide sequence ID" value="NZ_JBHSEC010000002.1"/>
</dbReference>
<keyword evidence="2" id="KW-1185">Reference proteome</keyword>
<comment type="caution">
    <text evidence="1">The sequence shown here is derived from an EMBL/GenBank/DDBJ whole genome shotgun (WGS) entry which is preliminary data.</text>
</comment>
<proteinExistence type="predicted"/>
<evidence type="ECO:0000313" key="1">
    <source>
        <dbReference type="EMBL" id="MFC4409432.1"/>
    </source>
</evidence>
<sequence length="215" mass="24551">MKSVALINEKRYFVESEKVIQIVKERQEEVHRSLSTEQKLQIAKKSLEKASSREIFDSINNTIKDLEYEIKFGSDFIPAIPEEHQSKVAFNRVHEEEQIDLEIATQKELLLEIINGLEEPLMNVLTNIEKLEARKLIGKKIDILLDQKITIDPRIDNPFYHADGLAFSGEKSNSKEAREKGAKLFKALKKIATEPVKTNGLQKPSILQKMLGGIK</sequence>
<reference evidence="2" key="1">
    <citation type="journal article" date="2019" name="Int. J. Syst. Evol. Microbiol.">
        <title>The Global Catalogue of Microorganisms (GCM) 10K type strain sequencing project: providing services to taxonomists for standard genome sequencing and annotation.</title>
        <authorList>
            <consortium name="The Broad Institute Genomics Platform"/>
            <consortium name="The Broad Institute Genome Sequencing Center for Infectious Disease"/>
            <person name="Wu L."/>
            <person name="Ma J."/>
        </authorList>
    </citation>
    <scope>NUCLEOTIDE SEQUENCE [LARGE SCALE GENOMIC DNA]</scope>
    <source>
        <strain evidence="2">CCUG 59778</strain>
    </source>
</reference>
<name>A0ABV8X5B5_9LACT</name>
<dbReference type="Proteomes" id="UP001595817">
    <property type="component" value="Unassembled WGS sequence"/>
</dbReference>
<accession>A0ABV8X5B5</accession>